<feature type="signal peptide" evidence="1">
    <location>
        <begin position="1"/>
        <end position="20"/>
    </location>
</feature>
<name>A0A9D9IP38_9BACT</name>
<protein>
    <recommendedName>
        <fullName evidence="4">Lipoprotein</fullName>
    </recommendedName>
</protein>
<gene>
    <name evidence="2" type="ORF">IAB91_08590</name>
</gene>
<feature type="chain" id="PRO_5039567507" description="Lipoprotein" evidence="1">
    <location>
        <begin position="21"/>
        <end position="176"/>
    </location>
</feature>
<dbReference type="PROSITE" id="PS51257">
    <property type="entry name" value="PROKAR_LIPOPROTEIN"/>
    <property type="match status" value="1"/>
</dbReference>
<reference evidence="2" key="1">
    <citation type="submission" date="2020-10" db="EMBL/GenBank/DDBJ databases">
        <authorList>
            <person name="Gilroy R."/>
        </authorList>
    </citation>
    <scope>NUCLEOTIDE SEQUENCE</scope>
    <source>
        <strain evidence="2">B1-13419</strain>
    </source>
</reference>
<sequence length="176" mass="19184">MNRLIIFIAMSMAAASVAVSCGNGSRNGKETVNMEELANVIEDMKSGDTLSVRGFCVDVCLQGANHITLVSDDSLHAINVIADDGLVSFDEGLKYSYVTVEGVLDEQRVDSVFLADWEYRLDESLKAPDGGNPEAVAVLKGQISALRDSIAARFARTGKNYWSNYTIEAYSYEPEK</sequence>
<dbReference type="AlphaFoldDB" id="A0A9D9IP38"/>
<evidence type="ECO:0000313" key="2">
    <source>
        <dbReference type="EMBL" id="MBO8475331.1"/>
    </source>
</evidence>
<dbReference type="EMBL" id="JADIMD010000124">
    <property type="protein sequence ID" value="MBO8475331.1"/>
    <property type="molecule type" value="Genomic_DNA"/>
</dbReference>
<evidence type="ECO:0000313" key="3">
    <source>
        <dbReference type="Proteomes" id="UP000823757"/>
    </source>
</evidence>
<keyword evidence="1" id="KW-0732">Signal</keyword>
<evidence type="ECO:0000256" key="1">
    <source>
        <dbReference type="SAM" id="SignalP"/>
    </source>
</evidence>
<proteinExistence type="predicted"/>
<reference evidence="2" key="2">
    <citation type="journal article" date="2021" name="PeerJ">
        <title>Extensive microbial diversity within the chicken gut microbiome revealed by metagenomics and culture.</title>
        <authorList>
            <person name="Gilroy R."/>
            <person name="Ravi A."/>
            <person name="Getino M."/>
            <person name="Pursley I."/>
            <person name="Horton D.L."/>
            <person name="Alikhan N.F."/>
            <person name="Baker D."/>
            <person name="Gharbi K."/>
            <person name="Hall N."/>
            <person name="Watson M."/>
            <person name="Adriaenssens E.M."/>
            <person name="Foster-Nyarko E."/>
            <person name="Jarju S."/>
            <person name="Secka A."/>
            <person name="Antonio M."/>
            <person name="Oren A."/>
            <person name="Chaudhuri R.R."/>
            <person name="La Ragione R."/>
            <person name="Hildebrand F."/>
            <person name="Pallen M.J."/>
        </authorList>
    </citation>
    <scope>NUCLEOTIDE SEQUENCE</scope>
    <source>
        <strain evidence="2">B1-13419</strain>
    </source>
</reference>
<dbReference type="Proteomes" id="UP000823757">
    <property type="component" value="Unassembled WGS sequence"/>
</dbReference>
<organism evidence="2 3">
    <name type="scientific">Candidatus Cryptobacteroides faecigallinarum</name>
    <dbReference type="NCBI Taxonomy" id="2840763"/>
    <lineage>
        <taxon>Bacteria</taxon>
        <taxon>Pseudomonadati</taxon>
        <taxon>Bacteroidota</taxon>
        <taxon>Bacteroidia</taxon>
        <taxon>Bacteroidales</taxon>
        <taxon>Candidatus Cryptobacteroides</taxon>
    </lineage>
</organism>
<evidence type="ECO:0008006" key="4">
    <source>
        <dbReference type="Google" id="ProtNLM"/>
    </source>
</evidence>
<accession>A0A9D9IP38</accession>
<comment type="caution">
    <text evidence="2">The sequence shown here is derived from an EMBL/GenBank/DDBJ whole genome shotgun (WGS) entry which is preliminary data.</text>
</comment>